<protein>
    <recommendedName>
        <fullName evidence="3">Bifunctional DNA primase/polymerase, N-terminal</fullName>
    </recommendedName>
</protein>
<gene>
    <name evidence="1" type="ORF">SAMN05421507_13214</name>
</gene>
<dbReference type="EMBL" id="FNIX01000032">
    <property type="protein sequence ID" value="SDP97540.1"/>
    <property type="molecule type" value="Genomic_DNA"/>
</dbReference>
<evidence type="ECO:0008006" key="3">
    <source>
        <dbReference type="Google" id="ProtNLM"/>
    </source>
</evidence>
<dbReference type="AlphaFoldDB" id="A0A1H0X3S5"/>
<name>A0A1H0X3S5_9PSEU</name>
<evidence type="ECO:0000313" key="1">
    <source>
        <dbReference type="EMBL" id="SDP97540.1"/>
    </source>
</evidence>
<reference evidence="2" key="1">
    <citation type="submission" date="2016-10" db="EMBL/GenBank/DDBJ databases">
        <authorList>
            <person name="Varghese N."/>
            <person name="Submissions S."/>
        </authorList>
    </citation>
    <scope>NUCLEOTIDE SEQUENCE [LARGE SCALE GENOMIC DNA]</scope>
    <source>
        <strain evidence="2">CGMCC 4.6609</strain>
    </source>
</reference>
<accession>A0A1H0X3S5</accession>
<dbReference type="Proteomes" id="UP000199691">
    <property type="component" value="Unassembled WGS sequence"/>
</dbReference>
<organism evidence="1 2">
    <name type="scientific">Lentzea jiangxiensis</name>
    <dbReference type="NCBI Taxonomy" id="641025"/>
    <lineage>
        <taxon>Bacteria</taxon>
        <taxon>Bacillati</taxon>
        <taxon>Actinomycetota</taxon>
        <taxon>Actinomycetes</taxon>
        <taxon>Pseudonocardiales</taxon>
        <taxon>Pseudonocardiaceae</taxon>
        <taxon>Lentzea</taxon>
    </lineage>
</organism>
<dbReference type="OrthoDB" id="3700172at2"/>
<keyword evidence="2" id="KW-1185">Reference proteome</keyword>
<proteinExistence type="predicted"/>
<evidence type="ECO:0000313" key="2">
    <source>
        <dbReference type="Proteomes" id="UP000199691"/>
    </source>
</evidence>
<sequence length="162" mass="17204">MHGDPRPAGRSARWYSTVMGWRTDADESGGRLLLGRGIVAIDVPASWAPAVRATLERVERCTPALLLATTEPRVVFLAEADTSVLGQFQLPVGARFLTAPTMLRLPLASTAEQGGTIWYCPPDPAHRWLFPAGAVLQAVESAAAGGDASARPRRAGNSLFIG</sequence>